<accession>A0ABW0EV67</accession>
<gene>
    <name evidence="3" type="ORF">ACFPM7_25020</name>
</gene>
<proteinExistence type="inferred from homology"/>
<dbReference type="EMBL" id="JBHSKF010000015">
    <property type="protein sequence ID" value="MFC5290328.1"/>
    <property type="molecule type" value="Genomic_DNA"/>
</dbReference>
<organism evidence="3 4">
    <name type="scientific">Actinokineospora guangxiensis</name>
    <dbReference type="NCBI Taxonomy" id="1490288"/>
    <lineage>
        <taxon>Bacteria</taxon>
        <taxon>Bacillati</taxon>
        <taxon>Actinomycetota</taxon>
        <taxon>Actinomycetes</taxon>
        <taxon>Pseudonocardiales</taxon>
        <taxon>Pseudonocardiaceae</taxon>
        <taxon>Actinokineospora</taxon>
    </lineage>
</organism>
<comment type="similarity">
    <text evidence="1">Belongs to the AHA1 family.</text>
</comment>
<evidence type="ECO:0000313" key="4">
    <source>
        <dbReference type="Proteomes" id="UP001596157"/>
    </source>
</evidence>
<keyword evidence="4" id="KW-1185">Reference proteome</keyword>
<dbReference type="CDD" id="cd07826">
    <property type="entry name" value="SRPBCC_CalC_Aha1-like_9"/>
    <property type="match status" value="1"/>
</dbReference>
<evidence type="ECO:0000259" key="2">
    <source>
        <dbReference type="Pfam" id="PF08327"/>
    </source>
</evidence>
<feature type="domain" description="Activator of Hsp90 ATPase homologue 1/2-like C-terminal" evidence="2">
    <location>
        <begin position="26"/>
        <end position="159"/>
    </location>
</feature>
<dbReference type="RefSeq" id="WP_378250212.1">
    <property type="nucleotide sequence ID" value="NZ_JBHSKF010000015.1"/>
</dbReference>
<dbReference type="InterPro" id="IPR013538">
    <property type="entry name" value="ASHA1/2-like_C"/>
</dbReference>
<dbReference type="InterPro" id="IPR023393">
    <property type="entry name" value="START-like_dom_sf"/>
</dbReference>
<sequence length="164" mass="18413">MATTTKQSAVITLVGDRTLVITREFDAPAHLVWRVNTEPELIRRWWHANRGEVTECAVDLRVGGKWRWVQVTPDGYEVAFSGEYREIDPGRRLVSTELFEGSGLTEADASVNTVTLTEVDGRTTMRVEVVHTKPEHRTAHIESGMEAGMQDAYDMLEEIAVELG</sequence>
<evidence type="ECO:0000256" key="1">
    <source>
        <dbReference type="ARBA" id="ARBA00006817"/>
    </source>
</evidence>
<dbReference type="Proteomes" id="UP001596157">
    <property type="component" value="Unassembled WGS sequence"/>
</dbReference>
<comment type="caution">
    <text evidence="3">The sequence shown here is derived from an EMBL/GenBank/DDBJ whole genome shotgun (WGS) entry which is preliminary data.</text>
</comment>
<dbReference type="SUPFAM" id="SSF55961">
    <property type="entry name" value="Bet v1-like"/>
    <property type="match status" value="1"/>
</dbReference>
<dbReference type="Gene3D" id="3.30.530.20">
    <property type="match status" value="1"/>
</dbReference>
<dbReference type="Pfam" id="PF08327">
    <property type="entry name" value="AHSA1"/>
    <property type="match status" value="1"/>
</dbReference>
<evidence type="ECO:0000313" key="3">
    <source>
        <dbReference type="EMBL" id="MFC5290328.1"/>
    </source>
</evidence>
<reference evidence="4" key="1">
    <citation type="journal article" date="2019" name="Int. J. Syst. Evol. Microbiol.">
        <title>The Global Catalogue of Microorganisms (GCM) 10K type strain sequencing project: providing services to taxonomists for standard genome sequencing and annotation.</title>
        <authorList>
            <consortium name="The Broad Institute Genomics Platform"/>
            <consortium name="The Broad Institute Genome Sequencing Center for Infectious Disease"/>
            <person name="Wu L."/>
            <person name="Ma J."/>
        </authorList>
    </citation>
    <scope>NUCLEOTIDE SEQUENCE [LARGE SCALE GENOMIC DNA]</scope>
    <source>
        <strain evidence="4">CCUG 59778</strain>
    </source>
</reference>
<name>A0ABW0EV67_9PSEU</name>
<protein>
    <submittedName>
        <fullName evidence="3">SRPBCC family protein</fullName>
    </submittedName>
</protein>